<dbReference type="Proteomes" id="UP000472261">
    <property type="component" value="Unplaced"/>
</dbReference>
<organism evidence="1 2">
    <name type="scientific">Phasianus colchicus</name>
    <name type="common">Common pheasant</name>
    <dbReference type="NCBI Taxonomy" id="9054"/>
    <lineage>
        <taxon>Eukaryota</taxon>
        <taxon>Metazoa</taxon>
        <taxon>Chordata</taxon>
        <taxon>Craniata</taxon>
        <taxon>Vertebrata</taxon>
        <taxon>Euteleostomi</taxon>
        <taxon>Archelosauria</taxon>
        <taxon>Archosauria</taxon>
        <taxon>Dinosauria</taxon>
        <taxon>Saurischia</taxon>
        <taxon>Theropoda</taxon>
        <taxon>Coelurosauria</taxon>
        <taxon>Aves</taxon>
        <taxon>Neognathae</taxon>
        <taxon>Galloanserae</taxon>
        <taxon>Galliformes</taxon>
        <taxon>Phasianidae</taxon>
        <taxon>Phasianinae</taxon>
        <taxon>Phasianus</taxon>
    </lineage>
</organism>
<proteinExistence type="predicted"/>
<reference evidence="1" key="1">
    <citation type="submission" date="2025-08" db="UniProtKB">
        <authorList>
            <consortium name="Ensembl"/>
        </authorList>
    </citation>
    <scope>IDENTIFICATION</scope>
</reference>
<dbReference type="Ensembl" id="ENSPCLT00000030240.1">
    <property type="protein sequence ID" value="ENSPCLP00000021808.1"/>
    <property type="gene ID" value="ENSPCLG00000019192.1"/>
</dbReference>
<name>A0A669QU15_PHACC</name>
<dbReference type="AlphaFoldDB" id="A0A669QU15"/>
<sequence>MSSNSKQSLQTLSLWLIHHRKRRIKPPGLVIASVWEQELRKGSITRLGFANSKGICK</sequence>
<evidence type="ECO:0000313" key="1">
    <source>
        <dbReference type="Ensembl" id="ENSPCLP00000021808.1"/>
    </source>
</evidence>
<reference evidence="1" key="2">
    <citation type="submission" date="2025-09" db="UniProtKB">
        <authorList>
            <consortium name="Ensembl"/>
        </authorList>
    </citation>
    <scope>IDENTIFICATION</scope>
</reference>
<accession>A0A669QU15</accession>
<keyword evidence="2" id="KW-1185">Reference proteome</keyword>
<protein>
    <submittedName>
        <fullName evidence="1">Uncharacterized protein</fullName>
    </submittedName>
</protein>
<evidence type="ECO:0000313" key="2">
    <source>
        <dbReference type="Proteomes" id="UP000472261"/>
    </source>
</evidence>